<feature type="compositionally biased region" description="Basic and acidic residues" evidence="1">
    <location>
        <begin position="7"/>
        <end position="21"/>
    </location>
</feature>
<evidence type="ECO:0000313" key="2">
    <source>
        <dbReference type="EMBL" id="VEN44360.1"/>
    </source>
</evidence>
<gene>
    <name evidence="2" type="ORF">CALMAC_LOCUS7186</name>
</gene>
<dbReference type="Proteomes" id="UP000410492">
    <property type="component" value="Unassembled WGS sequence"/>
</dbReference>
<sequence>MSNQEGENSKRDTQNDDEKPLKKAKYMWQVKGKQHLRQSANTNESLMMDNSSSTILEPNTSTTSSSFEGFRPFENNNETSNISNTNTVFQVAPGAQVRTPPSQLIYDKLQRRWEAKQLARCIVDNTVNSLLDNFRNQSTSGNALLFQGIDFDAHDSVCEVCNHDGQVEDDAILMAIQSHGLRGNTNQESLGIVESTQDNFENMQAEIKQNTTWDTTSHQGTIHNSLDFLDAAVSVAIQEKGLSYGY</sequence>
<protein>
    <submittedName>
        <fullName evidence="2">Uncharacterized protein</fullName>
    </submittedName>
</protein>
<organism evidence="2 3">
    <name type="scientific">Callosobruchus maculatus</name>
    <name type="common">Southern cowpea weevil</name>
    <name type="synonym">Pulse bruchid</name>
    <dbReference type="NCBI Taxonomy" id="64391"/>
    <lineage>
        <taxon>Eukaryota</taxon>
        <taxon>Metazoa</taxon>
        <taxon>Ecdysozoa</taxon>
        <taxon>Arthropoda</taxon>
        <taxon>Hexapoda</taxon>
        <taxon>Insecta</taxon>
        <taxon>Pterygota</taxon>
        <taxon>Neoptera</taxon>
        <taxon>Endopterygota</taxon>
        <taxon>Coleoptera</taxon>
        <taxon>Polyphaga</taxon>
        <taxon>Cucujiformia</taxon>
        <taxon>Chrysomeloidea</taxon>
        <taxon>Chrysomelidae</taxon>
        <taxon>Bruchinae</taxon>
        <taxon>Bruchini</taxon>
        <taxon>Callosobruchus</taxon>
    </lineage>
</organism>
<keyword evidence="3" id="KW-1185">Reference proteome</keyword>
<evidence type="ECO:0000313" key="3">
    <source>
        <dbReference type="Proteomes" id="UP000410492"/>
    </source>
</evidence>
<reference evidence="2 3" key="1">
    <citation type="submission" date="2019-01" db="EMBL/GenBank/DDBJ databases">
        <authorList>
            <person name="Sayadi A."/>
        </authorList>
    </citation>
    <scope>NUCLEOTIDE SEQUENCE [LARGE SCALE GENOMIC DNA]</scope>
</reference>
<evidence type="ECO:0000256" key="1">
    <source>
        <dbReference type="SAM" id="MobiDB-lite"/>
    </source>
</evidence>
<feature type="region of interest" description="Disordered" evidence="1">
    <location>
        <begin position="1"/>
        <end position="23"/>
    </location>
</feature>
<dbReference type="OrthoDB" id="6162705at2759"/>
<dbReference type="EMBL" id="CAACVG010007234">
    <property type="protein sequence ID" value="VEN44360.1"/>
    <property type="molecule type" value="Genomic_DNA"/>
</dbReference>
<name>A0A653CBA2_CALMS</name>
<accession>A0A653CBA2</accession>
<proteinExistence type="predicted"/>
<dbReference type="AlphaFoldDB" id="A0A653CBA2"/>